<dbReference type="Proteomes" id="UP001208017">
    <property type="component" value="Unassembled WGS sequence"/>
</dbReference>
<name>A0ABT3WXE9_9BACL</name>
<proteinExistence type="predicted"/>
<sequence length="42" mass="4918">MAVRVFETFLPVDEEVEVSERLQRLVDDLFAMRCERFGGDLV</sequence>
<evidence type="ECO:0000313" key="1">
    <source>
        <dbReference type="EMBL" id="MCX7569353.1"/>
    </source>
</evidence>
<gene>
    <name evidence="1" type="ORF">OS242_05220</name>
</gene>
<keyword evidence="2" id="KW-1185">Reference proteome</keyword>
<evidence type="ECO:0000313" key="2">
    <source>
        <dbReference type="Proteomes" id="UP001208017"/>
    </source>
</evidence>
<accession>A0ABT3WXE9</accession>
<protein>
    <submittedName>
        <fullName evidence="1">Uncharacterized protein</fullName>
    </submittedName>
</protein>
<reference evidence="1 2" key="1">
    <citation type="submission" date="2022-11" db="EMBL/GenBank/DDBJ databases">
        <title>Study of microbial diversity in lake waters.</title>
        <authorList>
            <person name="Zhang J."/>
        </authorList>
    </citation>
    <scope>NUCLEOTIDE SEQUENCE [LARGE SCALE GENOMIC DNA]</scope>
    <source>
        <strain evidence="1 2">DT12</strain>
    </source>
</reference>
<comment type="caution">
    <text evidence="1">The sequence shown here is derived from an EMBL/GenBank/DDBJ whole genome shotgun (WGS) entry which is preliminary data.</text>
</comment>
<dbReference type="RefSeq" id="WP_267150598.1">
    <property type="nucleotide sequence ID" value="NZ_JAPMLT010000002.1"/>
</dbReference>
<organism evidence="1 2">
    <name type="scientific">Tumebacillus lacus</name>
    <dbReference type="NCBI Taxonomy" id="2995335"/>
    <lineage>
        <taxon>Bacteria</taxon>
        <taxon>Bacillati</taxon>
        <taxon>Bacillota</taxon>
        <taxon>Bacilli</taxon>
        <taxon>Bacillales</taxon>
        <taxon>Alicyclobacillaceae</taxon>
        <taxon>Tumebacillus</taxon>
    </lineage>
</organism>
<dbReference type="EMBL" id="JAPMLT010000002">
    <property type="protein sequence ID" value="MCX7569353.1"/>
    <property type="molecule type" value="Genomic_DNA"/>
</dbReference>